<evidence type="ECO:0000256" key="2">
    <source>
        <dbReference type="ARBA" id="ARBA00022552"/>
    </source>
</evidence>
<dbReference type="InterPro" id="IPR036420">
    <property type="entry name" value="BRCT_dom_sf"/>
</dbReference>
<evidence type="ECO:0000256" key="4">
    <source>
        <dbReference type="ARBA" id="ARBA00022737"/>
    </source>
</evidence>
<evidence type="ECO:0000313" key="10">
    <source>
        <dbReference type="Proteomes" id="UP000790347"/>
    </source>
</evidence>
<dbReference type="InterPro" id="IPR001680">
    <property type="entry name" value="WD40_rpt"/>
</dbReference>
<comment type="caution">
    <text evidence="9">The sequence shown here is derived from an EMBL/GenBank/DDBJ whole genome shotgun (WGS) entry which is preliminary data.</text>
</comment>
<dbReference type="Pfam" id="PF00533">
    <property type="entry name" value="BRCT"/>
    <property type="match status" value="1"/>
</dbReference>
<comment type="subcellular location">
    <subcellularLocation>
        <location evidence="1">Nucleus</location>
        <location evidence="1">Nucleolus</location>
    </subcellularLocation>
</comment>
<reference evidence="9" key="1">
    <citation type="submission" date="2013-05" db="EMBL/GenBank/DDBJ databases">
        <authorList>
            <person name="Yim A.K.Y."/>
            <person name="Chan T.F."/>
            <person name="Ji K.M."/>
            <person name="Liu X.Y."/>
            <person name="Zhou J.W."/>
            <person name="Li R.Q."/>
            <person name="Yang K.Y."/>
            <person name="Li J."/>
            <person name="Li M."/>
            <person name="Law P.T.W."/>
            <person name="Wu Y.L."/>
            <person name="Cai Z.L."/>
            <person name="Qin H."/>
            <person name="Bao Y."/>
            <person name="Leung R.K.K."/>
            <person name="Ng P.K.S."/>
            <person name="Zou J."/>
            <person name="Zhong X.J."/>
            <person name="Ran P.X."/>
            <person name="Zhong N.S."/>
            <person name="Liu Z.G."/>
            <person name="Tsui S.K.W."/>
        </authorList>
    </citation>
    <scope>NUCLEOTIDE SEQUENCE</scope>
    <source>
        <strain evidence="9">Derf</strain>
        <tissue evidence="9">Whole organism</tissue>
    </source>
</reference>
<sequence>MQKAFTLLQQSEFTQRWINFEMMKSMSDIMCLSNEPHIIVSDLFDDEVLGFFNIEIIVVFQCMRGLEVTTSFMPIDKRQFIEKRVKMMSGYYHDNLHTNTSVMVSDSVLTRKARIAAENHIPIVTVDWIESCWNKYQHEHRYDNEEAIISKYRLPILHGLNIVLSGLNEREKIRNIVDWYWYSYNLEILAHSDIDDDVVNVDDYNNKHEELPNDVDVDDDDDDDDRFAKQFKTELFEKSHGDDKQNKDSLKPVWFDEDDEIDASKAFEGCSKMPKLVKSNDNYRQYLERKFTEIHEPPNWARKTSKKQSGKHDKQRKVSSDDDDDDDDDNIQVDQIAYDNLKSCRFHLNKEFLRVKKCPHLNISSRIKTSLNCVNFHSNSTVALIGSPIGLVRLFQVDGKLNSIIQSIYFQGYRLCDAQFISANGQEEIIVGSDGSNTKCHGFCYFYDMLAGKIIRIRLSKGGKHRYSLRGFQISPNGSYLAACDQNGNINLLSASSKELIQEMKINGDVNCLSFSPDSNYIIAHGQQTGCQAFIFDIRNARKFIPCVNRFNDPDTIIATAMDLSPTGNLLAIGSNMGTINLYRFDDIIKQTNPMPIKSIMNLTTAISSLKFNHDGQLLLLASDQKNDAIRFLNTNSMTVYKNFPLFVGGNSGRTYGRIFDIDFSPHSGYASFVTGSGSGHLFRITEYSSY</sequence>
<organism evidence="9 10">
    <name type="scientific">Dermatophagoides farinae</name>
    <name type="common">American house dust mite</name>
    <dbReference type="NCBI Taxonomy" id="6954"/>
    <lineage>
        <taxon>Eukaryota</taxon>
        <taxon>Metazoa</taxon>
        <taxon>Ecdysozoa</taxon>
        <taxon>Arthropoda</taxon>
        <taxon>Chelicerata</taxon>
        <taxon>Arachnida</taxon>
        <taxon>Acari</taxon>
        <taxon>Acariformes</taxon>
        <taxon>Sarcoptiformes</taxon>
        <taxon>Astigmata</taxon>
        <taxon>Psoroptidia</taxon>
        <taxon>Analgoidea</taxon>
        <taxon>Pyroglyphidae</taxon>
        <taxon>Dermatophagoidinae</taxon>
        <taxon>Dermatophagoides</taxon>
    </lineage>
</organism>
<dbReference type="Proteomes" id="UP000790347">
    <property type="component" value="Unassembled WGS sequence"/>
</dbReference>
<keyword evidence="2" id="KW-0698">rRNA processing</keyword>
<keyword evidence="10" id="KW-1185">Reference proteome</keyword>
<dbReference type="PANTHER" id="PTHR18359">
    <property type="entry name" value="WD-REPEAT PROTEIN-RELATED"/>
    <property type="match status" value="1"/>
</dbReference>
<dbReference type="InterPro" id="IPR036322">
    <property type="entry name" value="WD40_repeat_dom_sf"/>
</dbReference>
<evidence type="ECO:0000256" key="7">
    <source>
        <dbReference type="SAM" id="MobiDB-lite"/>
    </source>
</evidence>
<dbReference type="SUPFAM" id="SSF52113">
    <property type="entry name" value="BRCT domain"/>
    <property type="match status" value="1"/>
</dbReference>
<comment type="similarity">
    <text evidence="6">Belongs to the WD repeat UTP18 family.</text>
</comment>
<dbReference type="PANTHER" id="PTHR18359:SF0">
    <property type="entry name" value="U3 SMALL NUCLEOLAR RNA-ASSOCIATED PROTEIN 18 HOMOLOG"/>
    <property type="match status" value="1"/>
</dbReference>
<keyword evidence="5" id="KW-0539">Nucleus</keyword>
<dbReference type="EMBL" id="ASGP02000003">
    <property type="protein sequence ID" value="KAH9518142.1"/>
    <property type="molecule type" value="Genomic_DNA"/>
</dbReference>
<reference evidence="9" key="2">
    <citation type="journal article" date="2022" name="Res Sq">
        <title>Comparative Genomics Reveals Insights into the Divergent Evolution of Astigmatic Mites and Household Pest Adaptations.</title>
        <authorList>
            <person name="Xiong Q."/>
            <person name="Wan A.T.-Y."/>
            <person name="Liu X.-Y."/>
            <person name="Fung C.S.-H."/>
            <person name="Xiao X."/>
            <person name="Malainual N."/>
            <person name="Hou J."/>
            <person name="Wang L."/>
            <person name="Wang M."/>
            <person name="Yang K."/>
            <person name="Cui Y."/>
            <person name="Leung E."/>
            <person name="Nong W."/>
            <person name="Shin S.-K."/>
            <person name="Au S."/>
            <person name="Jeong K.Y."/>
            <person name="Chew F.T."/>
            <person name="Hui J."/>
            <person name="Leung T.F."/>
            <person name="Tungtrongchitr A."/>
            <person name="Zhong N."/>
            <person name="Liu Z."/>
            <person name="Tsui S."/>
        </authorList>
    </citation>
    <scope>NUCLEOTIDE SEQUENCE</scope>
    <source>
        <strain evidence="9">Derf</strain>
        <tissue evidence="9">Whole organism</tissue>
    </source>
</reference>
<evidence type="ECO:0000256" key="3">
    <source>
        <dbReference type="ARBA" id="ARBA00022574"/>
    </source>
</evidence>
<dbReference type="GO" id="GO:0032040">
    <property type="term" value="C:small-subunit processome"/>
    <property type="evidence" value="ECO:0007669"/>
    <property type="project" value="TreeGrafter"/>
</dbReference>
<evidence type="ECO:0000256" key="6">
    <source>
        <dbReference type="ARBA" id="ARBA00025767"/>
    </source>
</evidence>
<proteinExistence type="inferred from homology"/>
<dbReference type="GO" id="GO:0006364">
    <property type="term" value="P:rRNA processing"/>
    <property type="evidence" value="ECO:0007669"/>
    <property type="project" value="UniProtKB-KW"/>
</dbReference>
<dbReference type="AlphaFoldDB" id="A0A922L9I6"/>
<evidence type="ECO:0000256" key="1">
    <source>
        <dbReference type="ARBA" id="ARBA00004604"/>
    </source>
</evidence>
<keyword evidence="3" id="KW-0853">WD repeat</keyword>
<protein>
    <submittedName>
        <fullName evidence="9">U3 snoRNP protein</fullName>
    </submittedName>
</protein>
<dbReference type="SMART" id="SM00292">
    <property type="entry name" value="BRCT"/>
    <property type="match status" value="1"/>
</dbReference>
<dbReference type="Gene3D" id="3.40.50.10190">
    <property type="entry name" value="BRCT domain"/>
    <property type="match status" value="1"/>
</dbReference>
<dbReference type="InterPro" id="IPR001357">
    <property type="entry name" value="BRCT_dom"/>
</dbReference>
<evidence type="ECO:0000259" key="8">
    <source>
        <dbReference type="PROSITE" id="PS50172"/>
    </source>
</evidence>
<dbReference type="InterPro" id="IPR045161">
    <property type="entry name" value="Utp18"/>
</dbReference>
<name>A0A922L9I6_DERFA</name>
<dbReference type="GO" id="GO:0034388">
    <property type="term" value="C:Pwp2p-containing subcomplex of 90S preribosome"/>
    <property type="evidence" value="ECO:0007669"/>
    <property type="project" value="TreeGrafter"/>
</dbReference>
<gene>
    <name evidence="9" type="primary">UTP18</name>
    <name evidence="9" type="ORF">DERF_008739</name>
</gene>
<evidence type="ECO:0000256" key="5">
    <source>
        <dbReference type="ARBA" id="ARBA00023242"/>
    </source>
</evidence>
<keyword evidence="4" id="KW-0677">Repeat</keyword>
<feature type="region of interest" description="Disordered" evidence="7">
    <location>
        <begin position="298"/>
        <end position="330"/>
    </location>
</feature>
<evidence type="ECO:0000313" key="9">
    <source>
        <dbReference type="EMBL" id="KAH9518142.1"/>
    </source>
</evidence>
<dbReference type="SMART" id="SM00320">
    <property type="entry name" value="WD40"/>
    <property type="match status" value="6"/>
</dbReference>
<dbReference type="SUPFAM" id="SSF50978">
    <property type="entry name" value="WD40 repeat-like"/>
    <property type="match status" value="1"/>
</dbReference>
<accession>A0A922L9I6</accession>
<feature type="compositionally biased region" description="Acidic residues" evidence="7">
    <location>
        <begin position="321"/>
        <end position="330"/>
    </location>
</feature>
<dbReference type="Pfam" id="PF00400">
    <property type="entry name" value="WD40"/>
    <property type="match status" value="1"/>
</dbReference>
<dbReference type="InterPro" id="IPR015943">
    <property type="entry name" value="WD40/YVTN_repeat-like_dom_sf"/>
</dbReference>
<feature type="domain" description="BRCT" evidence="8">
    <location>
        <begin position="77"/>
        <end position="132"/>
    </location>
</feature>
<feature type="compositionally biased region" description="Basic and acidic residues" evidence="7">
    <location>
        <begin position="310"/>
        <end position="320"/>
    </location>
</feature>
<dbReference type="Gene3D" id="2.130.10.10">
    <property type="entry name" value="YVTN repeat-like/Quinoprotein amine dehydrogenase"/>
    <property type="match status" value="1"/>
</dbReference>
<dbReference type="PROSITE" id="PS50172">
    <property type="entry name" value="BRCT"/>
    <property type="match status" value="1"/>
</dbReference>